<reference evidence="2 3" key="1">
    <citation type="journal article" date="2019" name="Sci. Rep.">
        <title>Orb-weaving spider Araneus ventricosus genome elucidates the spidroin gene catalogue.</title>
        <authorList>
            <person name="Kono N."/>
            <person name="Nakamura H."/>
            <person name="Ohtoshi R."/>
            <person name="Moran D.A.P."/>
            <person name="Shinohara A."/>
            <person name="Yoshida Y."/>
            <person name="Fujiwara M."/>
            <person name="Mori M."/>
            <person name="Tomita M."/>
            <person name="Arakawa K."/>
        </authorList>
    </citation>
    <scope>NUCLEOTIDE SEQUENCE [LARGE SCALE GENOMIC DNA]</scope>
</reference>
<dbReference type="AlphaFoldDB" id="A0A4Y2DM11"/>
<sequence length="121" mass="13334">MVKSMALAPQNQTQTPHLIVKSPLQQKQTINAINSKHTTNVKKPERITETKAAKRARLAALKKKKDLCGNTISKEDFLKNPQKVTTDIQNIAPLLNIHPSDEDLMSSVSESDSPPPSPKNS</sequence>
<evidence type="ECO:0000313" key="3">
    <source>
        <dbReference type="Proteomes" id="UP000499080"/>
    </source>
</evidence>
<dbReference type="EMBL" id="BGPR01090063">
    <property type="protein sequence ID" value="GBM17843.1"/>
    <property type="molecule type" value="Genomic_DNA"/>
</dbReference>
<feature type="region of interest" description="Disordered" evidence="1">
    <location>
        <begin position="99"/>
        <end position="121"/>
    </location>
</feature>
<organism evidence="2 3">
    <name type="scientific">Araneus ventricosus</name>
    <name type="common">Orbweaver spider</name>
    <name type="synonym">Epeira ventricosa</name>
    <dbReference type="NCBI Taxonomy" id="182803"/>
    <lineage>
        <taxon>Eukaryota</taxon>
        <taxon>Metazoa</taxon>
        <taxon>Ecdysozoa</taxon>
        <taxon>Arthropoda</taxon>
        <taxon>Chelicerata</taxon>
        <taxon>Arachnida</taxon>
        <taxon>Araneae</taxon>
        <taxon>Araneomorphae</taxon>
        <taxon>Entelegynae</taxon>
        <taxon>Araneoidea</taxon>
        <taxon>Araneidae</taxon>
        <taxon>Araneus</taxon>
    </lineage>
</organism>
<proteinExistence type="predicted"/>
<comment type="caution">
    <text evidence="2">The sequence shown here is derived from an EMBL/GenBank/DDBJ whole genome shotgun (WGS) entry which is preliminary data.</text>
</comment>
<evidence type="ECO:0000256" key="1">
    <source>
        <dbReference type="SAM" id="MobiDB-lite"/>
    </source>
</evidence>
<protein>
    <submittedName>
        <fullName evidence="2">Uncharacterized protein</fullName>
    </submittedName>
</protein>
<gene>
    <name evidence="2" type="ORF">AVEN_27716_1</name>
</gene>
<accession>A0A4Y2DM11</accession>
<evidence type="ECO:0000313" key="2">
    <source>
        <dbReference type="EMBL" id="GBM17843.1"/>
    </source>
</evidence>
<keyword evidence="3" id="KW-1185">Reference proteome</keyword>
<name>A0A4Y2DM11_ARAVE</name>
<dbReference type="Proteomes" id="UP000499080">
    <property type="component" value="Unassembled WGS sequence"/>
</dbReference>